<dbReference type="Gene3D" id="1.20.1560.10">
    <property type="entry name" value="ABC transporter type 1, transmembrane domain"/>
    <property type="match status" value="1"/>
</dbReference>
<dbReference type="EMBL" id="MIJY01000006">
    <property type="protein sequence ID" value="OEG18416.1"/>
    <property type="molecule type" value="Genomic_DNA"/>
</dbReference>
<dbReference type="InterPro" id="IPR003593">
    <property type="entry name" value="AAA+_ATPase"/>
</dbReference>
<dbReference type="InterPro" id="IPR036640">
    <property type="entry name" value="ABC1_TM_sf"/>
</dbReference>
<evidence type="ECO:0000256" key="1">
    <source>
        <dbReference type="ARBA" id="ARBA00004651"/>
    </source>
</evidence>
<dbReference type="GO" id="GO:0016887">
    <property type="term" value="F:ATP hydrolysis activity"/>
    <property type="evidence" value="ECO:0007669"/>
    <property type="project" value="InterPro"/>
</dbReference>
<keyword evidence="2 10" id="KW-0812">Transmembrane</keyword>
<dbReference type="SUPFAM" id="SSF52540">
    <property type="entry name" value="P-loop containing nucleoside triphosphate hydrolases"/>
    <property type="match status" value="1"/>
</dbReference>
<keyword evidence="6" id="KW-0813">Transport</keyword>
<evidence type="ECO:0000256" key="4">
    <source>
        <dbReference type="ARBA" id="ARBA00022807"/>
    </source>
</evidence>
<evidence type="ECO:0000256" key="8">
    <source>
        <dbReference type="ARBA" id="ARBA00023136"/>
    </source>
</evidence>
<dbReference type="CDD" id="cd03228">
    <property type="entry name" value="ABCC_MRP_Like"/>
    <property type="match status" value="1"/>
</dbReference>
<dbReference type="Pfam" id="PF00005">
    <property type="entry name" value="ABC_tran"/>
    <property type="match status" value="1"/>
</dbReference>
<keyword evidence="6" id="KW-0653">Protein transport</keyword>
<keyword evidence="8 10" id="KW-0472">Membrane</keyword>
<dbReference type="GO" id="GO:0005886">
    <property type="term" value="C:plasma membrane"/>
    <property type="evidence" value="ECO:0007669"/>
    <property type="project" value="UniProtKB-SubCell"/>
</dbReference>
<protein>
    <recommendedName>
        <fullName evidence="16">ABC transporter domain-containing protein</fullName>
    </recommendedName>
</protein>
<evidence type="ECO:0000259" key="11">
    <source>
        <dbReference type="PROSITE" id="PS50893"/>
    </source>
</evidence>
<keyword evidence="5" id="KW-0067">ATP-binding</keyword>
<evidence type="ECO:0000256" key="5">
    <source>
        <dbReference type="ARBA" id="ARBA00022840"/>
    </source>
</evidence>
<dbReference type="Gene3D" id="3.40.50.300">
    <property type="entry name" value="P-loop containing nucleotide triphosphate hydrolases"/>
    <property type="match status" value="1"/>
</dbReference>
<keyword evidence="4" id="KW-0378">Hydrolase</keyword>
<dbReference type="AlphaFoldDB" id="A0A1E5H0J5"/>
<dbReference type="SMART" id="SM00382">
    <property type="entry name" value="AAA"/>
    <property type="match status" value="1"/>
</dbReference>
<dbReference type="PROSITE" id="PS00211">
    <property type="entry name" value="ABC_TRANSPORTER_1"/>
    <property type="match status" value="1"/>
</dbReference>
<organism evidence="14 15">
    <name type="scientific">Enterococcus termitis</name>
    <dbReference type="NCBI Taxonomy" id="332950"/>
    <lineage>
        <taxon>Bacteria</taxon>
        <taxon>Bacillati</taxon>
        <taxon>Bacillota</taxon>
        <taxon>Bacilli</taxon>
        <taxon>Lactobacillales</taxon>
        <taxon>Enterococcaceae</taxon>
        <taxon>Enterococcus</taxon>
    </lineage>
</organism>
<feature type="domain" description="Peptidase C39" evidence="13">
    <location>
        <begin position="7"/>
        <end position="131"/>
    </location>
</feature>
<dbReference type="PROSITE" id="PS50893">
    <property type="entry name" value="ABC_TRANSPORTER_2"/>
    <property type="match status" value="1"/>
</dbReference>
<comment type="caution">
    <text evidence="14">The sequence shown here is derived from an EMBL/GenBank/DDBJ whole genome shotgun (WGS) entry which is preliminary data.</text>
</comment>
<feature type="transmembrane region" description="Helical" evidence="10">
    <location>
        <begin position="281"/>
        <end position="310"/>
    </location>
</feature>
<evidence type="ECO:0008006" key="16">
    <source>
        <dbReference type="Google" id="ProtNLM"/>
    </source>
</evidence>
<dbReference type="GO" id="GO:0005524">
    <property type="term" value="F:ATP binding"/>
    <property type="evidence" value="ECO:0007669"/>
    <property type="project" value="UniProtKB-KW"/>
</dbReference>
<keyword evidence="4" id="KW-0645">Protease</keyword>
<evidence type="ECO:0000256" key="10">
    <source>
        <dbReference type="SAM" id="Phobius"/>
    </source>
</evidence>
<proteinExistence type="predicted"/>
<evidence type="ECO:0000256" key="7">
    <source>
        <dbReference type="ARBA" id="ARBA00022989"/>
    </source>
</evidence>
<evidence type="ECO:0000256" key="2">
    <source>
        <dbReference type="ARBA" id="ARBA00022692"/>
    </source>
</evidence>
<keyword evidence="4" id="KW-0788">Thiol protease</keyword>
<accession>A0A1E5H0J5</accession>
<dbReference type="PROSITE" id="PS50990">
    <property type="entry name" value="PEPTIDASE_C39"/>
    <property type="match status" value="1"/>
</dbReference>
<evidence type="ECO:0000259" key="13">
    <source>
        <dbReference type="PROSITE" id="PS50990"/>
    </source>
</evidence>
<sequence>MYAHIMQDMVNDCGIATIQTMLKQLKVKNSVIDFDQQADTLEQGLSLLDIQEVLEKNGVMSEAYQVTDLKELFTQRFPLICVTHREGMPHYIVIHDVQSNLVTFSDPAEPKIITEQIEIFSEKFMGYALCVETIQEMKKEKGKRIQELYEEIIGNVEIKTKCEIFFLTLLKYILPLSVTFFMQYIMIFQMENITMPYFFAAVVFFLSLMGAYYFVNQKDIQLKTTLENQFQQKVLFEYYQQKTNNFVEKRNMDNIMGHFWNLLLSVTGILHKLYLKFDSVFILFLFGLLSSINLFLAIIMCFWTVIYIILVMKEAGKIRNFEKALVTSSNSLSSTIEEQVSHSLDIRLFKKDEVAQEKVLKKMSDYFDKKMISYELSAKIDSLFELISSCMLLSAFGLFIYSYVFGKDQSMSELILSVFIISIVISKLKPIIQTWLKVQKSEMAVSYIQNSTTDSEIDREVNSLDLSKEFNKVELKNISFSYENSAAVVSNFNLCLNKGNLVGISGGNGSGKTTLIKILLGILEADTGEISIDGQSFSSLTNTDITDYINVYFPEMSVFKNSIGNNIQFNLEEKGVPLSNKLAEYQKRLNLELPINHVIFSQGGNLSQGQIQKILLLRTLAEEKPLYIFDEPTTNLDRHSTKEFFQIIKELSKNKIVLLITHDQNLLEQCDEIVSMDEGERR</sequence>
<dbReference type="GO" id="GO:0006508">
    <property type="term" value="P:proteolysis"/>
    <property type="evidence" value="ECO:0007669"/>
    <property type="project" value="InterPro"/>
</dbReference>
<name>A0A1E5H0J5_9ENTE</name>
<keyword evidence="7 10" id="KW-1133">Transmembrane helix</keyword>
<evidence type="ECO:0000256" key="9">
    <source>
        <dbReference type="ARBA" id="ARBA00043264"/>
    </source>
</evidence>
<keyword evidence="15" id="KW-1185">Reference proteome</keyword>
<gene>
    <name evidence="14" type="ORF">BCR25_16450</name>
</gene>
<dbReference type="GO" id="GO:0015031">
    <property type="term" value="P:protein transport"/>
    <property type="evidence" value="ECO:0007669"/>
    <property type="project" value="UniProtKB-KW"/>
</dbReference>
<comment type="subcellular location">
    <subcellularLocation>
        <location evidence="1">Cell membrane</location>
        <topology evidence="1">Multi-pass membrane protein</topology>
    </subcellularLocation>
</comment>
<feature type="transmembrane region" description="Helical" evidence="10">
    <location>
        <begin position="197"/>
        <end position="215"/>
    </location>
</feature>
<feature type="transmembrane region" description="Helical" evidence="10">
    <location>
        <begin position="164"/>
        <end position="185"/>
    </location>
</feature>
<feature type="domain" description="ABC transporter" evidence="11">
    <location>
        <begin position="473"/>
        <end position="682"/>
    </location>
</feature>
<dbReference type="InterPro" id="IPR039421">
    <property type="entry name" value="Type_1_exporter"/>
</dbReference>
<dbReference type="Proteomes" id="UP000095094">
    <property type="component" value="Unassembled WGS sequence"/>
</dbReference>
<keyword evidence="3" id="KW-0547">Nucleotide-binding</keyword>
<dbReference type="PANTHER" id="PTHR24221">
    <property type="entry name" value="ATP-BINDING CASSETTE SUB-FAMILY B"/>
    <property type="match status" value="1"/>
</dbReference>
<evidence type="ECO:0000256" key="6">
    <source>
        <dbReference type="ARBA" id="ARBA00022927"/>
    </source>
</evidence>
<dbReference type="InterPro" id="IPR003439">
    <property type="entry name" value="ABC_transporter-like_ATP-bd"/>
</dbReference>
<dbReference type="Gene3D" id="3.90.70.10">
    <property type="entry name" value="Cysteine proteinases"/>
    <property type="match status" value="1"/>
</dbReference>
<feature type="transmembrane region" description="Helical" evidence="10">
    <location>
        <begin position="259"/>
        <end position="275"/>
    </location>
</feature>
<evidence type="ECO:0000256" key="3">
    <source>
        <dbReference type="ARBA" id="ARBA00022741"/>
    </source>
</evidence>
<dbReference type="GO" id="GO:0140359">
    <property type="term" value="F:ABC-type transporter activity"/>
    <property type="evidence" value="ECO:0007669"/>
    <property type="project" value="InterPro"/>
</dbReference>
<dbReference type="Pfam" id="PF03412">
    <property type="entry name" value="Peptidase_C39"/>
    <property type="match status" value="1"/>
</dbReference>
<dbReference type="PATRIC" id="fig|332950.4.peg.1373"/>
<dbReference type="InterPro" id="IPR027417">
    <property type="entry name" value="P-loop_NTPase"/>
</dbReference>
<dbReference type="InterPro" id="IPR011527">
    <property type="entry name" value="ABC1_TM_dom"/>
</dbReference>
<evidence type="ECO:0000259" key="12">
    <source>
        <dbReference type="PROSITE" id="PS50929"/>
    </source>
</evidence>
<evidence type="ECO:0000313" key="15">
    <source>
        <dbReference type="Proteomes" id="UP000095094"/>
    </source>
</evidence>
<dbReference type="InterPro" id="IPR017871">
    <property type="entry name" value="ABC_transporter-like_CS"/>
</dbReference>
<dbReference type="PANTHER" id="PTHR24221:SF654">
    <property type="entry name" value="ATP-BINDING CASSETTE SUB-FAMILY B MEMBER 6"/>
    <property type="match status" value="1"/>
</dbReference>
<keyword evidence="9" id="KW-0080">Bacteriocin transport</keyword>
<dbReference type="GO" id="GO:0008234">
    <property type="term" value="F:cysteine-type peptidase activity"/>
    <property type="evidence" value="ECO:0007669"/>
    <property type="project" value="UniProtKB-KW"/>
</dbReference>
<feature type="domain" description="ABC transmembrane type-1" evidence="12">
    <location>
        <begin position="278"/>
        <end position="440"/>
    </location>
</feature>
<dbReference type="SUPFAM" id="SSF90123">
    <property type="entry name" value="ABC transporter transmembrane region"/>
    <property type="match status" value="1"/>
</dbReference>
<dbReference type="RefSeq" id="WP_069662635.1">
    <property type="nucleotide sequence ID" value="NZ_JBHUJJ010000001.1"/>
</dbReference>
<feature type="transmembrane region" description="Helical" evidence="10">
    <location>
        <begin position="383"/>
        <end position="404"/>
    </location>
</feature>
<dbReference type="InterPro" id="IPR005074">
    <property type="entry name" value="Peptidase_C39"/>
</dbReference>
<dbReference type="GO" id="GO:0034040">
    <property type="term" value="F:ATPase-coupled lipid transmembrane transporter activity"/>
    <property type="evidence" value="ECO:0007669"/>
    <property type="project" value="TreeGrafter"/>
</dbReference>
<dbReference type="OrthoDB" id="2193867at2"/>
<evidence type="ECO:0000313" key="14">
    <source>
        <dbReference type="EMBL" id="OEG18416.1"/>
    </source>
</evidence>
<dbReference type="PROSITE" id="PS50929">
    <property type="entry name" value="ABC_TM1F"/>
    <property type="match status" value="1"/>
</dbReference>
<reference evidence="15" key="1">
    <citation type="submission" date="2016-09" db="EMBL/GenBank/DDBJ databases">
        <authorList>
            <person name="Gulvik C.A."/>
        </authorList>
    </citation>
    <scope>NUCLEOTIDE SEQUENCE [LARGE SCALE GENOMIC DNA]</scope>
    <source>
        <strain evidence="15">LMG 8895</strain>
    </source>
</reference>
<dbReference type="GO" id="GO:0043213">
    <property type="term" value="P:bacteriocin transport"/>
    <property type="evidence" value="ECO:0007669"/>
    <property type="project" value="UniProtKB-KW"/>
</dbReference>